<organism evidence="2 3">
    <name type="scientific">Clostridium omnivorum</name>
    <dbReference type="NCBI Taxonomy" id="1604902"/>
    <lineage>
        <taxon>Bacteria</taxon>
        <taxon>Bacillati</taxon>
        <taxon>Bacillota</taxon>
        <taxon>Clostridia</taxon>
        <taxon>Eubacteriales</taxon>
        <taxon>Clostridiaceae</taxon>
        <taxon>Clostridium</taxon>
    </lineage>
</organism>
<dbReference type="PROSITE" id="PS51257">
    <property type="entry name" value="PROKAR_LIPOPROTEIN"/>
    <property type="match status" value="1"/>
</dbReference>
<name>A0ABQ5N1N3_9CLOT</name>
<dbReference type="InterPro" id="IPR025748">
    <property type="entry name" value="PrcB_C_dom"/>
</dbReference>
<dbReference type="RefSeq" id="WP_264848399.1">
    <property type="nucleotide sequence ID" value="NZ_BRXR01000001.1"/>
</dbReference>
<comment type="caution">
    <text evidence="2">The sequence shown here is derived from an EMBL/GenBank/DDBJ whole genome shotgun (WGS) entry which is preliminary data.</text>
</comment>
<evidence type="ECO:0000313" key="2">
    <source>
        <dbReference type="EMBL" id="GLC29114.1"/>
    </source>
</evidence>
<accession>A0ABQ5N1N3</accession>
<gene>
    <name evidence="2" type="ORF">bsdE14_05240</name>
</gene>
<evidence type="ECO:0000259" key="1">
    <source>
        <dbReference type="Pfam" id="PF14343"/>
    </source>
</evidence>
<protein>
    <recommendedName>
        <fullName evidence="1">PrcB C-terminal domain-containing protein</fullName>
    </recommendedName>
</protein>
<proteinExistence type="predicted"/>
<sequence length="174" mass="19614">MKKIVSLFAVIMSTAIISGCGSKPVSDKVNTSPVNIEKDSEKKKEIPEGLTNNEIEFSEARENELPANMANSIKLLMPNRGYFYEEKNNTYYIAIFLGKRSTGGYSIKVKSVEDIEGITNITVEEYGPKTNAMVTQVITYPYTIIKASQITPNFVVKNTKGESFEEMKKEWQEY</sequence>
<keyword evidence="3" id="KW-1185">Reference proteome</keyword>
<evidence type="ECO:0000313" key="3">
    <source>
        <dbReference type="Proteomes" id="UP001208567"/>
    </source>
</evidence>
<reference evidence="2 3" key="1">
    <citation type="journal article" date="2024" name="Int. J. Syst. Evol. Microbiol.">
        <title>Clostridium omnivorum sp. nov., isolated from anoxic soil under the treatment of reductive soil disinfestation.</title>
        <authorList>
            <person name="Ueki A."/>
            <person name="Tonouchi A."/>
            <person name="Kaku N."/>
            <person name="Honma S."/>
            <person name="Ueki K."/>
        </authorList>
    </citation>
    <scope>NUCLEOTIDE SEQUENCE [LARGE SCALE GENOMIC DNA]</scope>
    <source>
        <strain evidence="2 3">E14</strain>
    </source>
</reference>
<dbReference type="EMBL" id="BRXR01000001">
    <property type="protein sequence ID" value="GLC29114.1"/>
    <property type="molecule type" value="Genomic_DNA"/>
</dbReference>
<dbReference type="Proteomes" id="UP001208567">
    <property type="component" value="Unassembled WGS sequence"/>
</dbReference>
<dbReference type="Pfam" id="PF14343">
    <property type="entry name" value="PrcB_C"/>
    <property type="match status" value="1"/>
</dbReference>
<feature type="domain" description="PrcB C-terminal" evidence="1">
    <location>
        <begin position="92"/>
        <end position="146"/>
    </location>
</feature>